<proteinExistence type="predicted"/>
<evidence type="ECO:0000313" key="1">
    <source>
        <dbReference type="EMBL" id="KAJ4476432.1"/>
    </source>
</evidence>
<evidence type="ECO:0000313" key="2">
    <source>
        <dbReference type="Proteomes" id="UP001150238"/>
    </source>
</evidence>
<name>A0A9W9A8S9_9AGAR</name>
<dbReference type="AlphaFoldDB" id="A0A9W9A8S9"/>
<dbReference type="EMBL" id="JANVFS010000020">
    <property type="protein sequence ID" value="KAJ4476432.1"/>
    <property type="molecule type" value="Genomic_DNA"/>
</dbReference>
<comment type="caution">
    <text evidence="1">The sequence shown here is derived from an EMBL/GenBank/DDBJ whole genome shotgun (WGS) entry which is preliminary data.</text>
</comment>
<gene>
    <name evidence="1" type="ORF">C8J55DRAFT_118778</name>
</gene>
<reference evidence="1" key="1">
    <citation type="submission" date="2022-08" db="EMBL/GenBank/DDBJ databases">
        <authorList>
            <consortium name="DOE Joint Genome Institute"/>
            <person name="Min B."/>
            <person name="Riley R."/>
            <person name="Sierra-Patev S."/>
            <person name="Naranjo-Ortiz M."/>
            <person name="Looney B."/>
            <person name="Konkel Z."/>
            <person name="Slot J.C."/>
            <person name="Sakamoto Y."/>
            <person name="Steenwyk J.L."/>
            <person name="Rokas A."/>
            <person name="Carro J."/>
            <person name="Camarero S."/>
            <person name="Ferreira P."/>
            <person name="Molpeceres G."/>
            <person name="Ruiz-Duenas F.J."/>
            <person name="Serrano A."/>
            <person name="Henrissat B."/>
            <person name="Drula E."/>
            <person name="Hughes K.W."/>
            <person name="Mata J.L."/>
            <person name="Ishikawa N.K."/>
            <person name="Vargas-Isla R."/>
            <person name="Ushijima S."/>
            <person name="Smith C.A."/>
            <person name="Ahrendt S."/>
            <person name="Andreopoulos W."/>
            <person name="He G."/>
            <person name="Labutti K."/>
            <person name="Lipzen A."/>
            <person name="Ng V."/>
            <person name="Sandor L."/>
            <person name="Barry K."/>
            <person name="Martinez A.T."/>
            <person name="Xiao Y."/>
            <person name="Gibbons J.G."/>
            <person name="Terashima K."/>
            <person name="Hibbett D.S."/>
            <person name="Grigoriev I.V."/>
        </authorList>
    </citation>
    <scope>NUCLEOTIDE SEQUENCE</scope>
    <source>
        <strain evidence="1">Sp2 HRB7682 ss15</strain>
    </source>
</reference>
<dbReference type="Proteomes" id="UP001150238">
    <property type="component" value="Unassembled WGS sequence"/>
</dbReference>
<protein>
    <submittedName>
        <fullName evidence="1">Uncharacterized protein</fullName>
    </submittedName>
</protein>
<reference evidence="1" key="2">
    <citation type="journal article" date="2023" name="Proc. Natl. Acad. Sci. U.S.A.">
        <title>A global phylogenomic analysis of the shiitake genus Lentinula.</title>
        <authorList>
            <person name="Sierra-Patev S."/>
            <person name="Min B."/>
            <person name="Naranjo-Ortiz M."/>
            <person name="Looney B."/>
            <person name="Konkel Z."/>
            <person name="Slot J.C."/>
            <person name="Sakamoto Y."/>
            <person name="Steenwyk J.L."/>
            <person name="Rokas A."/>
            <person name="Carro J."/>
            <person name="Camarero S."/>
            <person name="Ferreira P."/>
            <person name="Molpeceres G."/>
            <person name="Ruiz-Duenas F.J."/>
            <person name="Serrano A."/>
            <person name="Henrissat B."/>
            <person name="Drula E."/>
            <person name="Hughes K.W."/>
            <person name="Mata J.L."/>
            <person name="Ishikawa N.K."/>
            <person name="Vargas-Isla R."/>
            <person name="Ushijima S."/>
            <person name="Smith C.A."/>
            <person name="Donoghue J."/>
            <person name="Ahrendt S."/>
            <person name="Andreopoulos W."/>
            <person name="He G."/>
            <person name="LaButti K."/>
            <person name="Lipzen A."/>
            <person name="Ng V."/>
            <person name="Riley R."/>
            <person name="Sandor L."/>
            <person name="Barry K."/>
            <person name="Martinez A.T."/>
            <person name="Xiao Y."/>
            <person name="Gibbons J.G."/>
            <person name="Terashima K."/>
            <person name="Grigoriev I.V."/>
            <person name="Hibbett D."/>
        </authorList>
    </citation>
    <scope>NUCLEOTIDE SEQUENCE</scope>
    <source>
        <strain evidence="1">Sp2 HRB7682 ss15</strain>
    </source>
</reference>
<accession>A0A9W9A8S9</accession>
<organism evidence="1 2">
    <name type="scientific">Lentinula lateritia</name>
    <dbReference type="NCBI Taxonomy" id="40482"/>
    <lineage>
        <taxon>Eukaryota</taxon>
        <taxon>Fungi</taxon>
        <taxon>Dikarya</taxon>
        <taxon>Basidiomycota</taxon>
        <taxon>Agaricomycotina</taxon>
        <taxon>Agaricomycetes</taxon>
        <taxon>Agaricomycetidae</taxon>
        <taxon>Agaricales</taxon>
        <taxon>Marasmiineae</taxon>
        <taxon>Omphalotaceae</taxon>
        <taxon>Lentinula</taxon>
    </lineage>
</organism>
<sequence length="562" mass="63639">MENHYRSSQWTAKRDGRLLNALIFTGTGLSREIISDVLSSVVMKPEYCTSVYDTGAFDDPEAQAAYLESFFPLDTWKTSERLRSRMYYWLKGRYRFTAEYLSFVLQCGYQNMHQLLDQYIHSVAGFHPADFESPEKSFFGMVELPAPAFGFEKLDERMREKVKTIAHEYLFTSKLETYLGTDERSYIELGLARISGYDGQKSVKIDEPLVLLSCSVWFNEQRPHTVYKTLADHIQKHDPTTGRNGFEEFIAFYLLKVFEKPRKLNHVFDFEGAADNGLGDREARLVTLHVDESGKKPKVVEGEVSLSKGASSLFGPIGLAIGSDDHSVLNEWMNLRRHATFCFPMNLMGPDIMCFLKLKGKRSRKFTYVCLAIQCKFFRAETLRPCTLRGAIATVTPGKFFEGDPSSDHAMNRKRILNALQNLKSKDSAAGKYGIVRVICGFPVHVNLGKAFPIAVNTKSGNKRQRVITKDPDQDDDHPLGKLRTSLLISTTGNEHPTDILEVIRQSALNAKRKGLNFLDEQDPAVLGIDQYQNSEPNNKTVDSIESEIAQLVIHPGSKRKR</sequence>